<sequence length="89" mass="9978">MRYALLLFLFLTLEVLHAQTYPSLSELKQQKQLLQQQQLEDSLLQMGKMPQLVPFVGGRIGAASKAYDFNRGETLSSNIAPYLTAGSFL</sequence>
<dbReference type="EMBL" id="JABANE010000177">
    <property type="protein sequence ID" value="NME72569.1"/>
    <property type="molecule type" value="Genomic_DNA"/>
</dbReference>
<dbReference type="Proteomes" id="UP000576082">
    <property type="component" value="Unassembled WGS sequence"/>
</dbReference>
<evidence type="ECO:0000313" key="1">
    <source>
        <dbReference type="EMBL" id="NME72569.1"/>
    </source>
</evidence>
<keyword evidence="2" id="KW-1185">Reference proteome</keyword>
<protein>
    <submittedName>
        <fullName evidence="1">Uncharacterized protein</fullName>
    </submittedName>
</protein>
<organism evidence="1 2">
    <name type="scientific">Flammeovirga aprica JL-4</name>
    <dbReference type="NCBI Taxonomy" id="694437"/>
    <lineage>
        <taxon>Bacteria</taxon>
        <taxon>Pseudomonadati</taxon>
        <taxon>Bacteroidota</taxon>
        <taxon>Cytophagia</taxon>
        <taxon>Cytophagales</taxon>
        <taxon>Flammeovirgaceae</taxon>
        <taxon>Flammeovirga</taxon>
    </lineage>
</organism>
<accession>A0A7X9XDE9</accession>
<gene>
    <name evidence="1" type="ORF">HHU12_31705</name>
</gene>
<proteinExistence type="predicted"/>
<reference evidence="1 2" key="1">
    <citation type="submission" date="2020-04" db="EMBL/GenBank/DDBJ databases">
        <title>Flammeovirga sp. SR4, a novel species isolated from seawater.</title>
        <authorList>
            <person name="Wang X."/>
        </authorList>
    </citation>
    <scope>NUCLEOTIDE SEQUENCE [LARGE SCALE GENOMIC DNA]</scope>
    <source>
        <strain evidence="1 2">ATCC 23126</strain>
    </source>
</reference>
<evidence type="ECO:0000313" key="2">
    <source>
        <dbReference type="Proteomes" id="UP000576082"/>
    </source>
</evidence>
<dbReference type="RefSeq" id="WP_169660756.1">
    <property type="nucleotide sequence ID" value="NZ_JABANE010000177.1"/>
</dbReference>
<dbReference type="AlphaFoldDB" id="A0A7X9XDE9"/>
<comment type="caution">
    <text evidence="1">The sequence shown here is derived from an EMBL/GenBank/DDBJ whole genome shotgun (WGS) entry which is preliminary data.</text>
</comment>
<name>A0A7X9XDE9_9BACT</name>